<dbReference type="RefSeq" id="WP_072824604.1">
    <property type="nucleotide sequence ID" value="NZ_LT670849.1"/>
</dbReference>
<keyword evidence="5" id="KW-0472">Membrane</keyword>
<evidence type="ECO:0000256" key="1">
    <source>
        <dbReference type="ARBA" id="ARBA00004308"/>
    </source>
</evidence>
<dbReference type="InterPro" id="IPR044527">
    <property type="entry name" value="NrtA/CpmA_ABC-bd_dom"/>
</dbReference>
<dbReference type="Gene3D" id="3.40.190.10">
    <property type="entry name" value="Periplasmic binding protein-like II"/>
    <property type="match status" value="2"/>
</dbReference>
<keyword evidence="6" id="KW-0547">Nucleotide-binding</keyword>
<evidence type="ECO:0000256" key="2">
    <source>
        <dbReference type="ARBA" id="ARBA00022448"/>
    </source>
</evidence>
<dbReference type="PANTHER" id="PTHR30024">
    <property type="entry name" value="ALIPHATIC SULFONATES-BINDING PROTEIN-RELATED"/>
    <property type="match status" value="1"/>
</dbReference>
<dbReference type="PANTHER" id="PTHR30024:SF43">
    <property type="entry name" value="BLL4572 PROTEIN"/>
    <property type="match status" value="1"/>
</dbReference>
<dbReference type="CDD" id="cd13553">
    <property type="entry name" value="PBP2_NrtA_CpmA_like"/>
    <property type="match status" value="1"/>
</dbReference>
<dbReference type="AlphaFoldDB" id="A0A1M7UUB7"/>
<proteinExistence type="predicted"/>
<gene>
    <name evidence="6" type="ORF">SAMN05444170_6720</name>
</gene>
<dbReference type="Pfam" id="PF13379">
    <property type="entry name" value="NMT1_2"/>
    <property type="match status" value="1"/>
</dbReference>
<accession>A0A1M7UUB7</accession>
<reference evidence="7" key="1">
    <citation type="submission" date="2016-11" db="EMBL/GenBank/DDBJ databases">
        <authorList>
            <person name="Varghese N."/>
            <person name="Submissions S."/>
        </authorList>
    </citation>
    <scope>NUCLEOTIDE SEQUENCE [LARGE SCALE GENOMIC DNA]</scope>
    <source>
        <strain evidence="7">GAS401</strain>
    </source>
</reference>
<dbReference type="GO" id="GO:0005524">
    <property type="term" value="F:ATP binding"/>
    <property type="evidence" value="ECO:0007669"/>
    <property type="project" value="UniProtKB-KW"/>
</dbReference>
<keyword evidence="4" id="KW-0997">Cell inner membrane</keyword>
<dbReference type="SUPFAM" id="SSF53850">
    <property type="entry name" value="Periplasmic binding protein-like II"/>
    <property type="match status" value="1"/>
</dbReference>
<comment type="subcellular location">
    <subcellularLocation>
        <location evidence="1">Endomembrane system</location>
    </subcellularLocation>
</comment>
<organism evidence="6 7">
    <name type="scientific">Bradyrhizobium erythrophlei</name>
    <dbReference type="NCBI Taxonomy" id="1437360"/>
    <lineage>
        <taxon>Bacteria</taxon>
        <taxon>Pseudomonadati</taxon>
        <taxon>Pseudomonadota</taxon>
        <taxon>Alphaproteobacteria</taxon>
        <taxon>Hyphomicrobiales</taxon>
        <taxon>Nitrobacteraceae</taxon>
        <taxon>Bradyrhizobium</taxon>
    </lineage>
</organism>
<evidence type="ECO:0000256" key="5">
    <source>
        <dbReference type="ARBA" id="ARBA00023136"/>
    </source>
</evidence>
<evidence type="ECO:0000256" key="3">
    <source>
        <dbReference type="ARBA" id="ARBA00022475"/>
    </source>
</evidence>
<name>A0A1M7UUB7_9BRAD</name>
<sequence>MTTPLQIGFIPLIDAAAVITAVEKGFTRSEGLDVKLVREVSWSNVRDKLNIGLFDAAHILAPLPIASSLGLGHIKVPMVVPLTLNLNGNAITVSPALHAAIMAEIDGDPFDPMATAKALSRVVAARRRSGGEPPTFGMTFPFSTHNYQLRFWMAAGGVDPDEDVRLVVLPPPFMVESIASGQIDGFCVGAPWNSIAVDRGVGRILHFGSDILQRAAEKVLAVRQQWAEKNPQTMSALVRAVFRAAEFAEAPDNRREVAQILARSEYIGVDASVILRTLEGRLKIAPDGTIREGDRYILFAREEASVPDPVQAAWLYAQMVRWRQTAMSPEALKAAQDTFRPDLYGAALGSTGLPQPGSKALGAFAGPRFDAGNIEAYFASLAAGQG</sequence>
<dbReference type="GO" id="GO:0012505">
    <property type="term" value="C:endomembrane system"/>
    <property type="evidence" value="ECO:0007669"/>
    <property type="project" value="UniProtKB-SubCell"/>
</dbReference>
<protein>
    <submittedName>
        <fullName evidence="6">NitT/TauT family transport system ATP-binding protein</fullName>
    </submittedName>
</protein>
<dbReference type="EMBL" id="LT670849">
    <property type="protein sequence ID" value="SHN86517.1"/>
    <property type="molecule type" value="Genomic_DNA"/>
</dbReference>
<evidence type="ECO:0000313" key="6">
    <source>
        <dbReference type="EMBL" id="SHN86517.1"/>
    </source>
</evidence>
<keyword evidence="2" id="KW-0813">Transport</keyword>
<keyword evidence="6" id="KW-0067">ATP-binding</keyword>
<evidence type="ECO:0000313" key="7">
    <source>
        <dbReference type="Proteomes" id="UP000184096"/>
    </source>
</evidence>
<dbReference type="Proteomes" id="UP000184096">
    <property type="component" value="Chromosome I"/>
</dbReference>
<dbReference type="OrthoDB" id="570524at2"/>
<evidence type="ECO:0000256" key="4">
    <source>
        <dbReference type="ARBA" id="ARBA00022519"/>
    </source>
</evidence>
<keyword evidence="3" id="KW-1003">Cell membrane</keyword>
<keyword evidence="7" id="KW-1185">Reference proteome</keyword>